<comment type="caution">
    <text evidence="5">The sequence shown here is derived from an EMBL/GenBank/DDBJ whole genome shotgun (WGS) entry which is preliminary data.</text>
</comment>
<gene>
    <name evidence="5" type="ORF">DM860_000115</name>
</gene>
<evidence type="ECO:0000313" key="6">
    <source>
        <dbReference type="Proteomes" id="UP000249390"/>
    </source>
</evidence>
<reference evidence="5 6" key="1">
    <citation type="submission" date="2018-06" db="EMBL/GenBank/DDBJ databases">
        <title>The Genome of Cuscuta australis (Dodder) Provides Insight into the Evolution of Plant Parasitism.</title>
        <authorList>
            <person name="Liu H."/>
        </authorList>
    </citation>
    <scope>NUCLEOTIDE SEQUENCE [LARGE SCALE GENOMIC DNA]</scope>
    <source>
        <strain evidence="6">cv. Yunnan</strain>
        <tissue evidence="5">Vines</tissue>
    </source>
</reference>
<dbReference type="AlphaFoldDB" id="A0A328CYM5"/>
<accession>A0A328CYM5</accession>
<dbReference type="GO" id="GO:0015171">
    <property type="term" value="F:amino acid transmembrane transporter activity"/>
    <property type="evidence" value="ECO:0007669"/>
    <property type="project" value="TreeGrafter"/>
</dbReference>
<evidence type="ECO:0000256" key="4">
    <source>
        <dbReference type="ARBA" id="ARBA00023136"/>
    </source>
</evidence>
<evidence type="ECO:0000313" key="5">
    <source>
        <dbReference type="EMBL" id="RAL37421.1"/>
    </source>
</evidence>
<dbReference type="InterPro" id="IPR045238">
    <property type="entry name" value="Tim23-like"/>
</dbReference>
<keyword evidence="4" id="KW-0472">Membrane</keyword>
<name>A0A328CYM5_9ASTE</name>
<comment type="subcellular location">
    <subcellularLocation>
        <location evidence="1">Membrane</location>
        <topology evidence="1">Multi-pass membrane protein</topology>
    </subcellularLocation>
</comment>
<keyword evidence="6" id="KW-1185">Reference proteome</keyword>
<dbReference type="PANTHER" id="PTHR15371">
    <property type="entry name" value="TIM23"/>
    <property type="match status" value="1"/>
</dbReference>
<evidence type="ECO:0000256" key="3">
    <source>
        <dbReference type="ARBA" id="ARBA00022989"/>
    </source>
</evidence>
<evidence type="ECO:0000256" key="2">
    <source>
        <dbReference type="ARBA" id="ARBA00022692"/>
    </source>
</evidence>
<evidence type="ECO:0008006" key="7">
    <source>
        <dbReference type="Google" id="ProtNLM"/>
    </source>
</evidence>
<dbReference type="Pfam" id="PF02466">
    <property type="entry name" value="Tim17"/>
    <property type="match status" value="1"/>
</dbReference>
<keyword evidence="2" id="KW-0812">Transmembrane</keyword>
<protein>
    <recommendedName>
        <fullName evidence="7">Outer envelope pore protein 16, chloroplastic</fullName>
    </recommendedName>
</protein>
<organism evidence="5 6">
    <name type="scientific">Cuscuta australis</name>
    <dbReference type="NCBI Taxonomy" id="267555"/>
    <lineage>
        <taxon>Eukaryota</taxon>
        <taxon>Viridiplantae</taxon>
        <taxon>Streptophyta</taxon>
        <taxon>Embryophyta</taxon>
        <taxon>Tracheophyta</taxon>
        <taxon>Spermatophyta</taxon>
        <taxon>Magnoliopsida</taxon>
        <taxon>eudicotyledons</taxon>
        <taxon>Gunneridae</taxon>
        <taxon>Pentapetalae</taxon>
        <taxon>asterids</taxon>
        <taxon>lamiids</taxon>
        <taxon>Solanales</taxon>
        <taxon>Convolvulaceae</taxon>
        <taxon>Cuscuteae</taxon>
        <taxon>Cuscuta</taxon>
        <taxon>Cuscuta subgen. Grammica</taxon>
        <taxon>Cuscuta sect. Cleistogrammica</taxon>
    </lineage>
</organism>
<dbReference type="GO" id="GO:0009707">
    <property type="term" value="C:chloroplast outer membrane"/>
    <property type="evidence" value="ECO:0007669"/>
    <property type="project" value="TreeGrafter"/>
</dbReference>
<sequence>MPRSRFAGSSLTSPKVDVVIDMGNPFLNHTIDAFLKIGTVAAVKTAAEESYYMVERGKVSQQKFGNVFKKMCREGAYWGTVAGVYAGMEFGVERIRGERDWKNAMVGGALAGALISAASSNNREKIVMDAITGGAIATAAEFLNHIK</sequence>
<dbReference type="Proteomes" id="UP000249390">
    <property type="component" value="Unassembled WGS sequence"/>
</dbReference>
<dbReference type="PANTHER" id="PTHR15371:SF2">
    <property type="entry name" value="OUTER ENVELOPE PORE PROTEIN 16-1, CHLOROPLASTIC"/>
    <property type="match status" value="1"/>
</dbReference>
<keyword evidence="3" id="KW-1133">Transmembrane helix</keyword>
<proteinExistence type="predicted"/>
<evidence type="ECO:0000256" key="1">
    <source>
        <dbReference type="ARBA" id="ARBA00004141"/>
    </source>
</evidence>
<dbReference type="GO" id="GO:0045037">
    <property type="term" value="P:protein import into chloroplast stroma"/>
    <property type="evidence" value="ECO:0007669"/>
    <property type="project" value="TreeGrafter"/>
</dbReference>
<dbReference type="EMBL" id="NQVE01000215">
    <property type="protein sequence ID" value="RAL37421.1"/>
    <property type="molecule type" value="Genomic_DNA"/>
</dbReference>